<accession>A0A9W9PY23</accession>
<protein>
    <submittedName>
        <fullName evidence="1">Uncharacterized protein</fullName>
    </submittedName>
</protein>
<evidence type="ECO:0000313" key="1">
    <source>
        <dbReference type="EMBL" id="KAJ5316330.1"/>
    </source>
</evidence>
<proteinExistence type="predicted"/>
<evidence type="ECO:0000313" key="2">
    <source>
        <dbReference type="Proteomes" id="UP001147746"/>
    </source>
</evidence>
<reference evidence="1" key="1">
    <citation type="submission" date="2022-12" db="EMBL/GenBank/DDBJ databases">
        <authorList>
            <person name="Petersen C."/>
        </authorList>
    </citation>
    <scope>NUCLEOTIDE SEQUENCE</scope>
    <source>
        <strain evidence="1">IBT 21472</strain>
    </source>
</reference>
<gene>
    <name evidence="1" type="ORF">N7476_006637</name>
</gene>
<comment type="caution">
    <text evidence="1">The sequence shown here is derived from an EMBL/GenBank/DDBJ whole genome shotgun (WGS) entry which is preliminary data.</text>
</comment>
<keyword evidence="2" id="KW-1185">Reference proteome</keyword>
<reference evidence="1" key="2">
    <citation type="journal article" date="2023" name="IMA Fungus">
        <title>Comparative genomic study of the Penicillium genus elucidates a diverse pangenome and 15 lateral gene transfer events.</title>
        <authorList>
            <person name="Petersen C."/>
            <person name="Sorensen T."/>
            <person name="Nielsen M.R."/>
            <person name="Sondergaard T.E."/>
            <person name="Sorensen J.L."/>
            <person name="Fitzpatrick D.A."/>
            <person name="Frisvad J.C."/>
            <person name="Nielsen K.L."/>
        </authorList>
    </citation>
    <scope>NUCLEOTIDE SEQUENCE</scope>
    <source>
        <strain evidence="1">IBT 21472</strain>
    </source>
</reference>
<sequence>MVAKKIKSLSALSNRLLSGGNFLYSLCPTYRTSLTLVAWVRSWRIWGETGKRYHRMVNAQRKTLKEKGEEEEEKVQPAGAEEVIRLKWSSPLMNARRYHFLYAGITFFWEGTRDLHVNEKWSRRLMPLNHLKLIAELPGGERLFLAQFTSDFSSKKFGKLWVIDSAVSKLLEIVDPFQGPDDSGSVVGFKSQPQSINLRESRFRFNEIILATAMCMVIGEWQKRLTLWFIVILIAESGKGANMAGAGGGGC</sequence>
<dbReference type="EMBL" id="JAPZBO010000005">
    <property type="protein sequence ID" value="KAJ5316330.1"/>
    <property type="molecule type" value="Genomic_DNA"/>
</dbReference>
<name>A0A9W9PY23_9EURO</name>
<organism evidence="1 2">
    <name type="scientific">Penicillium atrosanguineum</name>
    <dbReference type="NCBI Taxonomy" id="1132637"/>
    <lineage>
        <taxon>Eukaryota</taxon>
        <taxon>Fungi</taxon>
        <taxon>Dikarya</taxon>
        <taxon>Ascomycota</taxon>
        <taxon>Pezizomycotina</taxon>
        <taxon>Eurotiomycetes</taxon>
        <taxon>Eurotiomycetidae</taxon>
        <taxon>Eurotiales</taxon>
        <taxon>Aspergillaceae</taxon>
        <taxon>Penicillium</taxon>
    </lineage>
</organism>
<dbReference type="AlphaFoldDB" id="A0A9W9PY23"/>
<dbReference type="Proteomes" id="UP001147746">
    <property type="component" value="Unassembled WGS sequence"/>
</dbReference>